<dbReference type="PANTHER" id="PTHR46254:SF11">
    <property type="entry name" value="SECRETED PROTEIN"/>
    <property type="match status" value="1"/>
</dbReference>
<reference evidence="1" key="3">
    <citation type="submission" date="2025-08" db="UniProtKB">
        <authorList>
            <consortium name="Ensembl"/>
        </authorList>
    </citation>
    <scope>IDENTIFICATION</scope>
    <source>
        <strain evidence="1">17573</strain>
    </source>
</reference>
<dbReference type="PANTHER" id="PTHR46254">
    <property type="entry name" value="PROTEIN GVQW1-RELATED"/>
    <property type="match status" value="1"/>
</dbReference>
<dbReference type="InParanoid" id="A0A5F8ATF3"/>
<accession>A0A5F8ATF3</accession>
<reference evidence="2" key="1">
    <citation type="journal article" date="2007" name="Science">
        <title>Evolutionary and biomedical insights from the rhesus macaque genome.</title>
        <authorList>
            <person name="Gibbs R.A."/>
            <person name="Rogers J."/>
            <person name="Katze M.G."/>
            <person name="Bumgarner R."/>
            <person name="Weinstock G.M."/>
            <person name="Mardis E.R."/>
            <person name="Remington K.A."/>
            <person name="Strausberg R.L."/>
            <person name="Venter J.C."/>
            <person name="Wilson R.K."/>
            <person name="Batzer M.A."/>
            <person name="Bustamante C.D."/>
            <person name="Eichler E.E."/>
            <person name="Hahn M.W."/>
            <person name="Hardison R.C."/>
            <person name="Makova K.D."/>
            <person name="Miller W."/>
            <person name="Milosavljevic A."/>
            <person name="Palermo R.E."/>
            <person name="Siepel A."/>
            <person name="Sikela J.M."/>
            <person name="Attaway T."/>
            <person name="Bell S."/>
            <person name="Bernard K.E."/>
            <person name="Buhay C.J."/>
            <person name="Chandrabose M.N."/>
            <person name="Dao M."/>
            <person name="Davis C."/>
            <person name="Delehaunty K.D."/>
            <person name="Ding Y."/>
            <person name="Dinh H.H."/>
            <person name="Dugan-Rocha S."/>
            <person name="Fulton L.A."/>
            <person name="Gabisi R.A."/>
            <person name="Garner T.T."/>
            <person name="Godfrey J."/>
            <person name="Hawes A.C."/>
            <person name="Hernandez J."/>
            <person name="Hines S."/>
            <person name="Holder M."/>
            <person name="Hume J."/>
            <person name="Jhangiani S.N."/>
            <person name="Joshi V."/>
            <person name="Khan Z.M."/>
            <person name="Kirkness E.F."/>
            <person name="Cree A."/>
            <person name="Fowler R.G."/>
            <person name="Lee S."/>
            <person name="Lewis L.R."/>
            <person name="Li Z."/>
            <person name="Liu Y.-S."/>
            <person name="Moore S.M."/>
            <person name="Muzny D."/>
            <person name="Nazareth L.V."/>
            <person name="Ngo D.N."/>
            <person name="Okwuonu G.O."/>
            <person name="Pai G."/>
            <person name="Parker D."/>
            <person name="Paul H.A."/>
            <person name="Pfannkoch C."/>
            <person name="Pohl C.S."/>
            <person name="Rogers Y.-H.C."/>
            <person name="Ruiz S.J."/>
            <person name="Sabo A."/>
            <person name="Santibanez J."/>
            <person name="Schneider B.W."/>
            <person name="Smith S.M."/>
            <person name="Sodergren E."/>
            <person name="Svatek A.F."/>
            <person name="Utterback T.R."/>
            <person name="Vattathil S."/>
            <person name="Warren W."/>
            <person name="White C.S."/>
            <person name="Chinwalla A.T."/>
            <person name="Feng Y."/>
            <person name="Halpern A.L."/>
            <person name="Hillier L.W."/>
            <person name="Huang X."/>
            <person name="Minx P."/>
            <person name="Nelson J.O."/>
            <person name="Pepin K.H."/>
            <person name="Qin X."/>
            <person name="Sutton G.G."/>
            <person name="Venter E."/>
            <person name="Walenz B.P."/>
            <person name="Wallis J.W."/>
            <person name="Worley K.C."/>
            <person name="Yang S.-P."/>
            <person name="Jones S.M."/>
            <person name="Marra M.A."/>
            <person name="Rocchi M."/>
            <person name="Schein J.E."/>
            <person name="Baertsch R."/>
            <person name="Clarke L."/>
            <person name="Csuros M."/>
            <person name="Glasscock J."/>
            <person name="Harris R.A."/>
            <person name="Havlak P."/>
            <person name="Jackson A.R."/>
            <person name="Jiang H."/>
            <person name="Liu Y."/>
            <person name="Messina D.N."/>
            <person name="Shen Y."/>
            <person name="Song H.X.-Z."/>
            <person name="Wylie T."/>
            <person name="Zhang L."/>
            <person name="Birney E."/>
            <person name="Han K."/>
            <person name="Konkel M.K."/>
            <person name="Lee J."/>
            <person name="Smit A.F.A."/>
            <person name="Ullmer B."/>
            <person name="Wang H."/>
            <person name="Xing J."/>
            <person name="Burhans R."/>
            <person name="Cheng Z."/>
            <person name="Karro J.E."/>
            <person name="Ma J."/>
            <person name="Raney B."/>
            <person name="She X."/>
            <person name="Cox M.J."/>
            <person name="Demuth J.P."/>
            <person name="Dumas L.J."/>
            <person name="Han S.-G."/>
            <person name="Hopkins J."/>
            <person name="Karimpour-Fard A."/>
            <person name="Kim Y.H."/>
            <person name="Pollack J.R."/>
            <person name="Vinar T."/>
            <person name="Addo-Quaye C."/>
            <person name="Degenhardt J."/>
            <person name="Denby A."/>
            <person name="Hubisz M.J."/>
            <person name="Indap A."/>
            <person name="Kosiol C."/>
            <person name="Lahn B.T."/>
            <person name="Lawson H.A."/>
            <person name="Marklein A."/>
            <person name="Nielsen R."/>
            <person name="Vallender E.J."/>
            <person name="Clark A.G."/>
            <person name="Ferguson B."/>
            <person name="Hernandez R.D."/>
            <person name="Hirani K."/>
            <person name="Kehrer-Sawatzki H."/>
            <person name="Kolb J."/>
            <person name="Patil S."/>
            <person name="Pu L.-L."/>
            <person name="Ren Y."/>
            <person name="Smith D.G."/>
            <person name="Wheeler D.A."/>
            <person name="Schenck I."/>
            <person name="Ball E.V."/>
            <person name="Chen R."/>
            <person name="Cooper D.N."/>
            <person name="Giardine B."/>
            <person name="Hsu F."/>
            <person name="Kent W.J."/>
            <person name="Lesk A."/>
            <person name="Nelson D.L."/>
            <person name="O'brien W.E."/>
            <person name="Pruefer K."/>
            <person name="Stenson P.D."/>
            <person name="Wallace J.C."/>
            <person name="Ke H."/>
            <person name="Liu X.-M."/>
            <person name="Wang P."/>
            <person name="Xiang A.P."/>
            <person name="Yang F."/>
            <person name="Barber G.P."/>
            <person name="Haussler D."/>
            <person name="Karolchik D."/>
            <person name="Kern A.D."/>
            <person name="Kuhn R.M."/>
            <person name="Smith K.E."/>
            <person name="Zwieg A.S."/>
        </authorList>
    </citation>
    <scope>NUCLEOTIDE SEQUENCE [LARGE SCALE GENOMIC DNA]</scope>
    <source>
        <strain evidence="2">17573</strain>
    </source>
</reference>
<reference evidence="1" key="4">
    <citation type="submission" date="2025-09" db="UniProtKB">
        <authorList>
            <consortium name="Ensembl"/>
        </authorList>
    </citation>
    <scope>IDENTIFICATION</scope>
    <source>
        <strain evidence="1">17573</strain>
    </source>
</reference>
<dbReference type="VEuPathDB" id="HostDB:ENSMMUG00000060091"/>
<dbReference type="PRINTS" id="PR02045">
    <property type="entry name" value="F138DOMAIN"/>
</dbReference>
<name>A0A5F8ATF3_MACMU</name>
<sequence length="182" mass="20106">MVAHTCSPRFKQFSCLSLLSSWDYRRVPPSPADFCSFSRDGVSLYCPCWSQTPDLSSLPTSASQSAGITGMRHHARLIFIFLVEMGSHHVGQAWMRLSLFFCLFETESCFVAQAGVQGHHVGSLQPLLPGFKHFSCLSCLSEAVITVAEITGMSHHIQLIFVFLVETGFHHVGQDGLELLTS</sequence>
<keyword evidence="2" id="KW-1185">Reference proteome</keyword>
<protein>
    <submittedName>
        <fullName evidence="1">Uncharacterized protein</fullName>
    </submittedName>
</protein>
<dbReference type="Proteomes" id="UP000006718">
    <property type="component" value="Chromosome 16"/>
</dbReference>
<reference evidence="1" key="2">
    <citation type="submission" date="2019-01" db="EMBL/GenBank/DDBJ databases">
        <authorList>
            <person name="Graves T."/>
            <person name="Eichler E.E."/>
            <person name="Wilson R.K."/>
        </authorList>
    </citation>
    <scope>NUCLEOTIDE SEQUENCE [LARGE SCALE GENOMIC DNA]</scope>
    <source>
        <strain evidence="1">17573</strain>
    </source>
</reference>
<evidence type="ECO:0000313" key="1">
    <source>
        <dbReference type="Ensembl" id="ENSMMUP00000080185.1"/>
    </source>
</evidence>
<dbReference type="AlphaFoldDB" id="A0A5F8ATF3"/>
<proteinExistence type="predicted"/>
<dbReference type="Bgee" id="ENSMMUG00000060091">
    <property type="expression patterns" value="Expressed in intestine and 15 other cell types or tissues"/>
</dbReference>
<organism evidence="1 2">
    <name type="scientific">Macaca mulatta</name>
    <name type="common">Rhesus macaque</name>
    <dbReference type="NCBI Taxonomy" id="9544"/>
    <lineage>
        <taxon>Eukaryota</taxon>
        <taxon>Metazoa</taxon>
        <taxon>Chordata</taxon>
        <taxon>Craniata</taxon>
        <taxon>Vertebrata</taxon>
        <taxon>Euteleostomi</taxon>
        <taxon>Mammalia</taxon>
        <taxon>Eutheria</taxon>
        <taxon>Euarchontoglires</taxon>
        <taxon>Primates</taxon>
        <taxon>Haplorrhini</taxon>
        <taxon>Catarrhini</taxon>
        <taxon>Cercopithecidae</taxon>
        <taxon>Cercopithecinae</taxon>
        <taxon>Macaca</taxon>
    </lineage>
</organism>
<dbReference type="Ensembl" id="ENSMMUT00000093433.1">
    <property type="protein sequence ID" value="ENSMMUP00000080185.1"/>
    <property type="gene ID" value="ENSMMUG00000060091.1"/>
</dbReference>
<dbReference type="GeneTree" id="ENSGT00940000167556"/>
<evidence type="ECO:0000313" key="2">
    <source>
        <dbReference type="Proteomes" id="UP000006718"/>
    </source>
</evidence>